<evidence type="ECO:0000313" key="1">
    <source>
        <dbReference type="EMBL" id="GBP92878.1"/>
    </source>
</evidence>
<organism evidence="1 2">
    <name type="scientific">Eumeta variegata</name>
    <name type="common">Bagworm moth</name>
    <name type="synonym">Eumeta japonica</name>
    <dbReference type="NCBI Taxonomy" id="151549"/>
    <lineage>
        <taxon>Eukaryota</taxon>
        <taxon>Metazoa</taxon>
        <taxon>Ecdysozoa</taxon>
        <taxon>Arthropoda</taxon>
        <taxon>Hexapoda</taxon>
        <taxon>Insecta</taxon>
        <taxon>Pterygota</taxon>
        <taxon>Neoptera</taxon>
        <taxon>Endopterygota</taxon>
        <taxon>Lepidoptera</taxon>
        <taxon>Glossata</taxon>
        <taxon>Ditrysia</taxon>
        <taxon>Tineoidea</taxon>
        <taxon>Psychidae</taxon>
        <taxon>Oiketicinae</taxon>
        <taxon>Eumeta</taxon>
    </lineage>
</organism>
<proteinExistence type="predicted"/>
<reference evidence="1 2" key="1">
    <citation type="journal article" date="2019" name="Commun. Biol.">
        <title>The bagworm genome reveals a unique fibroin gene that provides high tensile strength.</title>
        <authorList>
            <person name="Kono N."/>
            <person name="Nakamura H."/>
            <person name="Ohtoshi R."/>
            <person name="Tomita M."/>
            <person name="Numata K."/>
            <person name="Arakawa K."/>
        </authorList>
    </citation>
    <scope>NUCLEOTIDE SEQUENCE [LARGE SCALE GENOMIC DNA]</scope>
</reference>
<name>A0A4C1ZYR7_EUMVA</name>
<dbReference type="EMBL" id="BGZK01002317">
    <property type="protein sequence ID" value="GBP92878.1"/>
    <property type="molecule type" value="Genomic_DNA"/>
</dbReference>
<feature type="non-terminal residue" evidence="1">
    <location>
        <position position="12"/>
    </location>
</feature>
<keyword evidence="2" id="KW-1185">Reference proteome</keyword>
<gene>
    <name evidence="1" type="ORF">EVAR_22436_1</name>
</gene>
<comment type="caution">
    <text evidence="1">The sequence shown here is derived from an EMBL/GenBank/DDBJ whole genome shotgun (WGS) entry which is preliminary data.</text>
</comment>
<protein>
    <submittedName>
        <fullName evidence="1">Uncharacterized protein</fullName>
    </submittedName>
</protein>
<evidence type="ECO:0000313" key="2">
    <source>
        <dbReference type="Proteomes" id="UP000299102"/>
    </source>
</evidence>
<sequence>MAALERSSKRPQ</sequence>
<dbReference type="Proteomes" id="UP000299102">
    <property type="component" value="Unassembled WGS sequence"/>
</dbReference>
<accession>A0A4C1ZYR7</accession>